<gene>
    <name evidence="1" type="ORF">MBHS_02749</name>
</gene>
<protein>
    <recommendedName>
        <fullName evidence="3">DUF354 domain-containing protein</fullName>
    </recommendedName>
</protein>
<dbReference type="PIRSF" id="PIRSF005357">
    <property type="entry name" value="UCP005357"/>
    <property type="match status" value="1"/>
</dbReference>
<organism evidence="1 2">
    <name type="scientific">Candidatus Venteria ishoeyi</name>
    <dbReference type="NCBI Taxonomy" id="1899563"/>
    <lineage>
        <taxon>Bacteria</taxon>
        <taxon>Pseudomonadati</taxon>
        <taxon>Pseudomonadota</taxon>
        <taxon>Gammaproteobacteria</taxon>
        <taxon>Thiotrichales</taxon>
        <taxon>Thiotrichaceae</taxon>
        <taxon>Venteria</taxon>
    </lineage>
</organism>
<dbReference type="PANTHER" id="PTHR39662:SF1">
    <property type="entry name" value="DUF354 DOMAIN-CONTAINING PROTEIN"/>
    <property type="match status" value="1"/>
</dbReference>
<dbReference type="SUPFAM" id="SSF53756">
    <property type="entry name" value="UDP-Glycosyltransferase/glycogen phosphorylase"/>
    <property type="match status" value="1"/>
</dbReference>
<dbReference type="RefSeq" id="WP_103920604.1">
    <property type="nucleotide sequence ID" value="NZ_FMSV02000511.1"/>
</dbReference>
<dbReference type="InterPro" id="IPR007152">
    <property type="entry name" value="DUF354"/>
</dbReference>
<dbReference type="EMBL" id="FMSV02000511">
    <property type="protein sequence ID" value="SEH06883.1"/>
    <property type="molecule type" value="Genomic_DNA"/>
</dbReference>
<name>A0A1H6FB66_9GAMM</name>
<keyword evidence="2" id="KW-1185">Reference proteome</keyword>
<dbReference type="Proteomes" id="UP000236724">
    <property type="component" value="Unassembled WGS sequence"/>
</dbReference>
<dbReference type="OrthoDB" id="129163at2"/>
<accession>A0A1H6FB66</accession>
<dbReference type="Pfam" id="PF04007">
    <property type="entry name" value="DUF354"/>
    <property type="match status" value="1"/>
</dbReference>
<proteinExistence type="predicted"/>
<dbReference type="AlphaFoldDB" id="A0A1H6FB66"/>
<sequence length="352" mass="39670">MSEQLTFWFDLENAPDVLYFEPITKSLRELGHTVYTTSRDYSAVPELAELYGIGGAVVGKHGGNKKISKILVGLQRSLQLMLWSRGKNIDLAVGFGSRPMAVACGLLRMPNVTVYDYEHVFISALNRFCDWIFVPQEVPLERLTARGTPEHKLLRYSGLKEEVYTGVYEPDYSLLEKLKLDPERIIVTIRPPATLAHYHDHTSVVINQKILEDIAKQPDVQCILMNRADDETFNDFLKYPNINDLPFPVKGLDLIAISDAMISGGGTMVREAAALGVPAFSTFTGEQGAVDEELDRLGRLMLVRDPADVAKIEYHKRTDRSVKDFQKTQVRDFFVQEYIRLAKDNKAGSKKA</sequence>
<reference evidence="1 2" key="1">
    <citation type="submission" date="2016-10" db="EMBL/GenBank/DDBJ databases">
        <authorList>
            <person name="de Groot N.N."/>
        </authorList>
    </citation>
    <scope>NUCLEOTIDE SEQUENCE [LARGE SCALE GENOMIC DNA]</scope>
    <source>
        <strain evidence="1">MBHS1</strain>
    </source>
</reference>
<evidence type="ECO:0000313" key="1">
    <source>
        <dbReference type="EMBL" id="SEH06883.1"/>
    </source>
</evidence>
<dbReference type="PANTHER" id="PTHR39662">
    <property type="entry name" value="DUF354 DOMAIN-CONTAINING PROTEIN-RELATED"/>
    <property type="match status" value="1"/>
</dbReference>
<evidence type="ECO:0000313" key="2">
    <source>
        <dbReference type="Proteomes" id="UP000236724"/>
    </source>
</evidence>
<evidence type="ECO:0008006" key="3">
    <source>
        <dbReference type="Google" id="ProtNLM"/>
    </source>
</evidence>